<evidence type="ECO:0000313" key="2">
    <source>
        <dbReference type="Proteomes" id="UP000032568"/>
    </source>
</evidence>
<reference evidence="1 2" key="2">
    <citation type="journal article" date="2022" name="Mar. Drugs">
        <title>Bioassay-Guided Fractionation Leads to the Detection of Cholic Acid Generated by the Rare Thalassomonas sp.</title>
        <authorList>
            <person name="Pheiffer F."/>
            <person name="Schneider Y.K."/>
            <person name="Hansen E.H."/>
            <person name="Andersen J.H."/>
            <person name="Isaksson J."/>
            <person name="Busche T."/>
            <person name="R C."/>
            <person name="Kalinowski J."/>
            <person name="Zyl L.V."/>
            <person name="Trindade M."/>
        </authorList>
    </citation>
    <scope>NUCLEOTIDE SEQUENCE [LARGE SCALE GENOMIC DNA]</scope>
    <source>
        <strain evidence="1 2">A5K-106</strain>
    </source>
</reference>
<evidence type="ECO:0000313" key="1">
    <source>
        <dbReference type="EMBL" id="WDE01024.1"/>
    </source>
</evidence>
<dbReference type="Proteomes" id="UP000032568">
    <property type="component" value="Chromosome"/>
</dbReference>
<accession>A0AAE9YVC7</accession>
<dbReference type="EMBL" id="CP059735">
    <property type="protein sequence ID" value="WDE01024.1"/>
    <property type="molecule type" value="Genomic_DNA"/>
</dbReference>
<dbReference type="KEGG" id="tact:SG35_010530"/>
<gene>
    <name evidence="1" type="ORF">SG35_010530</name>
</gene>
<organism evidence="1 2">
    <name type="scientific">Thalassomonas actiniarum</name>
    <dbReference type="NCBI Taxonomy" id="485447"/>
    <lineage>
        <taxon>Bacteria</taxon>
        <taxon>Pseudomonadati</taxon>
        <taxon>Pseudomonadota</taxon>
        <taxon>Gammaproteobacteria</taxon>
        <taxon>Alteromonadales</taxon>
        <taxon>Colwelliaceae</taxon>
        <taxon>Thalassomonas</taxon>
    </lineage>
</organism>
<protein>
    <submittedName>
        <fullName evidence="1">Uncharacterized protein</fullName>
    </submittedName>
</protein>
<proteinExistence type="predicted"/>
<sequence>MSHIKIQNEDDFKNFFNKMRDKYIGDLEAFLENVLIATPGGYDADTVKSEAFRKLTLDLDSSANLVIKGAEIAVAVRLKELYNLELSKWQELGESNKTYLALKEKVEEWQNSRNYERLFLVKEPTKSFSSLFSVEMSSDEIQALFNAWLKMNADLDEIHTLIDSLNDELCQRQLELVEQINATKILALRPPQNNTSMQAVWSYIMFKGDSSASKGLDDTIFGYMIEHVDKINTVVDKVVPLKALSGGHIKASNITPFSQVKVFDGLNSKNINLLDLMDWLNSLKLTGEDALISKMLQYTAKLQHHVEEDAIKKAIGFATLGISSLLCKAYSLVVSSGEQARKLSEEIRTCCSQEDMTDVRKNLLLMYINGLCLVFNKQMYAVLPQSDNEYLVKLFEAANKDLS</sequence>
<dbReference type="RefSeq" id="WP_044836228.1">
    <property type="nucleotide sequence ID" value="NZ_CP059735.1"/>
</dbReference>
<keyword evidence="2" id="KW-1185">Reference proteome</keyword>
<dbReference type="AlphaFoldDB" id="A0AAE9YVC7"/>
<reference evidence="1 2" key="1">
    <citation type="journal article" date="2015" name="Genome Announc.">
        <title>Draft Genome Sequences of Marine Isolates of Thalassomonas viridans and Thalassomonas actiniarum.</title>
        <authorList>
            <person name="Olonade I."/>
            <person name="van Zyl L.J."/>
            <person name="Trindade M."/>
        </authorList>
    </citation>
    <scope>NUCLEOTIDE SEQUENCE [LARGE SCALE GENOMIC DNA]</scope>
    <source>
        <strain evidence="1 2">A5K-106</strain>
    </source>
</reference>
<name>A0AAE9YVC7_9GAMM</name>